<dbReference type="Proteomes" id="UP000198790">
    <property type="component" value="Unassembled WGS sequence"/>
</dbReference>
<dbReference type="AlphaFoldDB" id="A0A1I0YK10"/>
<evidence type="ECO:0000313" key="2">
    <source>
        <dbReference type="EMBL" id="SFB12493.1"/>
    </source>
</evidence>
<name>A0A1I0YK10_9BACT</name>
<dbReference type="Pfam" id="PF11625">
    <property type="entry name" value="DUF3253"/>
    <property type="match status" value="1"/>
</dbReference>
<evidence type="ECO:0000313" key="3">
    <source>
        <dbReference type="Proteomes" id="UP000198790"/>
    </source>
</evidence>
<dbReference type="EMBL" id="FOKK01000004">
    <property type="protein sequence ID" value="SFB12493.1"/>
    <property type="molecule type" value="Genomic_DNA"/>
</dbReference>
<gene>
    <name evidence="2" type="ORF">SAMN04489723_104327</name>
</gene>
<evidence type="ECO:0000256" key="1">
    <source>
        <dbReference type="SAM" id="MobiDB-lite"/>
    </source>
</evidence>
<accession>A0A1I0YK10</accession>
<proteinExistence type="predicted"/>
<keyword evidence="3" id="KW-1185">Reference proteome</keyword>
<dbReference type="Gene3D" id="1.10.10.10">
    <property type="entry name" value="Winged helix-like DNA-binding domain superfamily/Winged helix DNA-binding domain"/>
    <property type="match status" value="1"/>
</dbReference>
<dbReference type="InterPro" id="IPR036388">
    <property type="entry name" value="WH-like_DNA-bd_sf"/>
</dbReference>
<dbReference type="STRING" id="237018.SAMN04489723_104327"/>
<dbReference type="OrthoDB" id="711646at2"/>
<protein>
    <recommendedName>
        <fullName evidence="4">DUF3253 domain-containing protein</fullName>
    </recommendedName>
</protein>
<feature type="compositionally biased region" description="Polar residues" evidence="1">
    <location>
        <begin position="59"/>
        <end position="73"/>
    </location>
</feature>
<organism evidence="2 3">
    <name type="scientific">Algoriphagus aquimarinus</name>
    <dbReference type="NCBI Taxonomy" id="237018"/>
    <lineage>
        <taxon>Bacteria</taxon>
        <taxon>Pseudomonadati</taxon>
        <taxon>Bacteroidota</taxon>
        <taxon>Cytophagia</taxon>
        <taxon>Cytophagales</taxon>
        <taxon>Cyclobacteriaceae</taxon>
        <taxon>Algoriphagus</taxon>
    </lineage>
</organism>
<dbReference type="RefSeq" id="WP_092895892.1">
    <property type="nucleotide sequence ID" value="NZ_FOKK01000004.1"/>
</dbReference>
<reference evidence="2 3" key="1">
    <citation type="submission" date="2016-10" db="EMBL/GenBank/DDBJ databases">
        <authorList>
            <person name="de Groot N.N."/>
        </authorList>
    </citation>
    <scope>NUCLEOTIDE SEQUENCE [LARGE SCALE GENOMIC DNA]</scope>
    <source>
        <strain evidence="2 3">DSM 23399</strain>
    </source>
</reference>
<evidence type="ECO:0008006" key="4">
    <source>
        <dbReference type="Google" id="ProtNLM"/>
    </source>
</evidence>
<dbReference type="InterPro" id="IPR021660">
    <property type="entry name" value="DUF3253"/>
</dbReference>
<sequence>MEVLRTAILDMLRRKKAQPFASSEVVQQMYPEDWEQFLNDVNNVSREMQDEGLIRVSFDKQQNSSDSSSTKTLIISPPIKL</sequence>
<feature type="region of interest" description="Disordered" evidence="1">
    <location>
        <begin position="59"/>
        <end position="81"/>
    </location>
</feature>